<evidence type="ECO:0000256" key="4">
    <source>
        <dbReference type="ARBA" id="ARBA00022679"/>
    </source>
</evidence>
<sequence length="360" mass="39342">MSNDSSRSESRDMRKDSLPREHGDIQTAVVTLVDRLAPVIPITGQPAVARKIAEVIASLHSSMGSNMFLRQSIIRRGTATHGHVIDGLAAWVTVLFDLANLQHDRSRAMNLKARISDEAVDRLSRALSMSRNGCILAVPHIGSIELFAAHLKDRGFNVGFVYTIGKKPTATERWIYEGRCATRATPIAFGRRNTGAEISKVLRSNGVVLMVVDVYPSAKYKGISVETHDAEFRYPPGPARYARSGTLVLPGFASSRDAEGFSMSILEPLGYHASMPARDAASDFTQRVAIHVDGFTAEQPAAYWLWHPIPNDPFLAIAQRQRPDLLTSTVAEFPDDEAAALALEALCSKWTAGGIADHLR</sequence>
<keyword evidence="5" id="KW-0472">Membrane</keyword>
<organism evidence="8 9">
    <name type="scientific">Bradyrhizobium erythrophlei</name>
    <dbReference type="NCBI Taxonomy" id="1437360"/>
    <lineage>
        <taxon>Bacteria</taxon>
        <taxon>Pseudomonadati</taxon>
        <taxon>Pseudomonadota</taxon>
        <taxon>Alphaproteobacteria</taxon>
        <taxon>Hyphomicrobiales</taxon>
        <taxon>Nitrobacteraceae</taxon>
        <taxon>Bradyrhizobium</taxon>
    </lineage>
</organism>
<feature type="region of interest" description="Disordered" evidence="7">
    <location>
        <begin position="1"/>
        <end position="20"/>
    </location>
</feature>
<evidence type="ECO:0000313" key="8">
    <source>
        <dbReference type="EMBL" id="SHH98760.1"/>
    </source>
</evidence>
<evidence type="ECO:0000256" key="1">
    <source>
        <dbReference type="ARBA" id="ARBA00004533"/>
    </source>
</evidence>
<gene>
    <name evidence="8" type="ORF">SAMN05443248_7312</name>
</gene>
<dbReference type="EMBL" id="LT670817">
    <property type="protein sequence ID" value="SHH98760.1"/>
    <property type="molecule type" value="Genomic_DNA"/>
</dbReference>
<evidence type="ECO:0000256" key="7">
    <source>
        <dbReference type="SAM" id="MobiDB-lite"/>
    </source>
</evidence>
<proteinExistence type="predicted"/>
<dbReference type="Proteomes" id="UP000189796">
    <property type="component" value="Chromosome I"/>
</dbReference>
<evidence type="ECO:0000256" key="3">
    <source>
        <dbReference type="ARBA" id="ARBA00022519"/>
    </source>
</evidence>
<name>A0A1M5XG08_9BRAD</name>
<reference evidence="8 9" key="1">
    <citation type="submission" date="2016-11" db="EMBL/GenBank/DDBJ databases">
        <authorList>
            <person name="Jaros S."/>
            <person name="Januszkiewicz K."/>
            <person name="Wedrychowicz H."/>
        </authorList>
    </citation>
    <scope>NUCLEOTIDE SEQUENCE [LARGE SCALE GENOMIC DNA]</scope>
    <source>
        <strain evidence="8 9">GAS138</strain>
    </source>
</reference>
<evidence type="ECO:0000256" key="5">
    <source>
        <dbReference type="ARBA" id="ARBA00023136"/>
    </source>
</evidence>
<evidence type="ECO:0000313" key="9">
    <source>
        <dbReference type="Proteomes" id="UP000189796"/>
    </source>
</evidence>
<evidence type="ECO:0000256" key="2">
    <source>
        <dbReference type="ARBA" id="ARBA00022475"/>
    </source>
</evidence>
<protein>
    <submittedName>
        <fullName evidence="8">Lipid A biosynthesis acyltransferase</fullName>
    </submittedName>
</protein>
<dbReference type="OrthoDB" id="9801955at2"/>
<keyword evidence="3" id="KW-0997">Cell inner membrane</keyword>
<comment type="subcellular location">
    <subcellularLocation>
        <location evidence="1">Cell inner membrane</location>
    </subcellularLocation>
</comment>
<keyword evidence="4 8" id="KW-0808">Transferase</keyword>
<accession>A0A1M5XG08</accession>
<dbReference type="InterPro" id="IPR004960">
    <property type="entry name" value="LipA_acyltrans"/>
</dbReference>
<evidence type="ECO:0000256" key="6">
    <source>
        <dbReference type="ARBA" id="ARBA00023315"/>
    </source>
</evidence>
<dbReference type="Pfam" id="PF03279">
    <property type="entry name" value="Lip_A_acyltrans"/>
    <property type="match status" value="1"/>
</dbReference>
<dbReference type="GO" id="GO:0005886">
    <property type="term" value="C:plasma membrane"/>
    <property type="evidence" value="ECO:0007669"/>
    <property type="project" value="UniProtKB-SubCell"/>
</dbReference>
<dbReference type="AlphaFoldDB" id="A0A1M5XG08"/>
<dbReference type="GO" id="GO:0009247">
    <property type="term" value="P:glycolipid biosynthetic process"/>
    <property type="evidence" value="ECO:0007669"/>
    <property type="project" value="UniProtKB-ARBA"/>
</dbReference>
<keyword evidence="6 8" id="KW-0012">Acyltransferase</keyword>
<dbReference type="GO" id="GO:0016746">
    <property type="term" value="F:acyltransferase activity"/>
    <property type="evidence" value="ECO:0007669"/>
    <property type="project" value="UniProtKB-KW"/>
</dbReference>
<keyword evidence="2" id="KW-1003">Cell membrane</keyword>